<evidence type="ECO:0000256" key="8">
    <source>
        <dbReference type="ARBA" id="ARBA00023180"/>
    </source>
</evidence>
<feature type="domain" description="Glucose/Sorbosone dehydrogenase" evidence="12">
    <location>
        <begin position="201"/>
        <end position="348"/>
    </location>
</feature>
<name>A0AAV3R958_LITER</name>
<dbReference type="Gene3D" id="2.120.10.30">
    <property type="entry name" value="TolB, C-terminal domain"/>
    <property type="match status" value="1"/>
</dbReference>
<keyword evidence="6" id="KW-0560">Oxidoreductase</keyword>
<keyword evidence="8" id="KW-0325">Glycoprotein</keyword>
<dbReference type="PANTHER" id="PTHR19328:SF70">
    <property type="entry name" value="PROTEIN, PUTATIVE-RELATED"/>
    <property type="match status" value="1"/>
</dbReference>
<protein>
    <submittedName>
        <fullName evidence="13">Protein-binding activity modulator</fullName>
    </submittedName>
</protein>
<proteinExistence type="inferred from homology"/>
<evidence type="ECO:0000256" key="9">
    <source>
        <dbReference type="ARBA" id="ARBA00023288"/>
    </source>
</evidence>
<keyword evidence="4 11" id="KW-0732">Signal</keyword>
<dbReference type="SUPFAM" id="SSF50952">
    <property type="entry name" value="Soluble quinoprotein glucose dehydrogenase"/>
    <property type="match status" value="1"/>
</dbReference>
<sequence length="525" mass="58342">MKLGMILGVLLMLKLLLLPIDSSSYYHPSCYNSSKTVSHVAAELPQTPQGVCIEKIGNSSYIALAPHPDDSTRIFLASHRGKIWLATVPKEGSRSPMKIRDSNPFLDISDQVINDDAFGLIGMAFHPNFAHNGRFFVSYYCDKLQHQNCIGRCSCNSEVNCDPAKVGADRGVEPCQFHAVIAEYTTNSTSQKNSLAKVANPSEVQRIFTFGIPSRGVHGGQILIGLQDGHLYFLVGDNGRIDARASFSQNKGSILGKILRIDIDHIPSAKEIHEKGLWGNYSVPVDNPYTDDNELAPEIWALGFRLPWGCSFDSERPSYLLCADTGQNRYEEVSLVTRGGNYGWPFYEGPFLFQPKNTFNRSLRLTLPIMGYNHYENKGGSSSITGGYIYRSFTDPCLYGRYMFMDLYAGTMWLGTETPENSRNFTTSKRSVTCAQDTPLKCGTVAGDGTLELGYVLSLGEDNRKDIYILSTNGLYRIVRPSRCNYQCSKESLTTSKQTSSSADILIQQYFSVFINVLVLVHIAL</sequence>
<evidence type="ECO:0000256" key="4">
    <source>
        <dbReference type="ARBA" id="ARBA00022729"/>
    </source>
</evidence>
<comment type="caution">
    <text evidence="13">The sequence shown here is derived from an EMBL/GenBank/DDBJ whole genome shotgun (WGS) entry which is preliminary data.</text>
</comment>
<evidence type="ECO:0000313" key="13">
    <source>
        <dbReference type="EMBL" id="GAA0171756.1"/>
    </source>
</evidence>
<dbReference type="GO" id="GO:0005886">
    <property type="term" value="C:plasma membrane"/>
    <property type="evidence" value="ECO:0007669"/>
    <property type="project" value="UniProtKB-SubCell"/>
</dbReference>
<gene>
    <name evidence="13" type="ORF">LIER_25716</name>
</gene>
<keyword evidence="3" id="KW-1003">Cell membrane</keyword>
<dbReference type="AlphaFoldDB" id="A0AAV3R958"/>
<dbReference type="InterPro" id="IPR011041">
    <property type="entry name" value="Quinoprot_gluc/sorb_DH_b-prop"/>
</dbReference>
<keyword evidence="7" id="KW-0472">Membrane</keyword>
<evidence type="ECO:0000259" key="12">
    <source>
        <dbReference type="Pfam" id="PF07995"/>
    </source>
</evidence>
<evidence type="ECO:0000256" key="6">
    <source>
        <dbReference type="ARBA" id="ARBA00023002"/>
    </source>
</evidence>
<reference evidence="13 14" key="1">
    <citation type="submission" date="2024-01" db="EMBL/GenBank/DDBJ databases">
        <title>The complete chloroplast genome sequence of Lithospermum erythrorhizon: insights into the phylogenetic relationship among Boraginaceae species and the maternal lineages of purple gromwells.</title>
        <authorList>
            <person name="Okada T."/>
            <person name="Watanabe K."/>
        </authorList>
    </citation>
    <scope>NUCLEOTIDE SEQUENCE [LARGE SCALE GENOMIC DNA]</scope>
</reference>
<organism evidence="13 14">
    <name type="scientific">Lithospermum erythrorhizon</name>
    <name type="common">Purple gromwell</name>
    <name type="synonym">Lithospermum officinale var. erythrorhizon</name>
    <dbReference type="NCBI Taxonomy" id="34254"/>
    <lineage>
        <taxon>Eukaryota</taxon>
        <taxon>Viridiplantae</taxon>
        <taxon>Streptophyta</taxon>
        <taxon>Embryophyta</taxon>
        <taxon>Tracheophyta</taxon>
        <taxon>Spermatophyta</taxon>
        <taxon>Magnoliopsida</taxon>
        <taxon>eudicotyledons</taxon>
        <taxon>Gunneridae</taxon>
        <taxon>Pentapetalae</taxon>
        <taxon>asterids</taxon>
        <taxon>lamiids</taxon>
        <taxon>Boraginales</taxon>
        <taxon>Boraginaceae</taxon>
        <taxon>Boraginoideae</taxon>
        <taxon>Lithospermeae</taxon>
        <taxon>Lithospermum</taxon>
    </lineage>
</organism>
<evidence type="ECO:0000256" key="3">
    <source>
        <dbReference type="ARBA" id="ARBA00022475"/>
    </source>
</evidence>
<dbReference type="Proteomes" id="UP001454036">
    <property type="component" value="Unassembled WGS sequence"/>
</dbReference>
<keyword evidence="9" id="KW-0449">Lipoprotein</keyword>
<dbReference type="FunFam" id="2.120.10.30:FF:000067">
    <property type="entry name" value="HHIP-like 1"/>
    <property type="match status" value="1"/>
</dbReference>
<accession>A0AAV3R958</accession>
<evidence type="ECO:0000256" key="7">
    <source>
        <dbReference type="ARBA" id="ARBA00023136"/>
    </source>
</evidence>
<dbReference type="Pfam" id="PF07995">
    <property type="entry name" value="GSDH"/>
    <property type="match status" value="1"/>
</dbReference>
<feature type="signal peptide" evidence="11">
    <location>
        <begin position="1"/>
        <end position="22"/>
    </location>
</feature>
<evidence type="ECO:0000313" key="14">
    <source>
        <dbReference type="Proteomes" id="UP001454036"/>
    </source>
</evidence>
<keyword evidence="5" id="KW-0634">PQQ</keyword>
<comment type="similarity">
    <text evidence="10">Belongs to the PQQ oxidoreductase GdhB family.</text>
</comment>
<comment type="subcellular location">
    <subcellularLocation>
        <location evidence="2">Cell membrane</location>
        <topology evidence="2">Lipid-anchor</topology>
    </subcellularLocation>
</comment>
<evidence type="ECO:0000256" key="11">
    <source>
        <dbReference type="SAM" id="SignalP"/>
    </source>
</evidence>
<evidence type="ECO:0000256" key="2">
    <source>
        <dbReference type="ARBA" id="ARBA00004193"/>
    </source>
</evidence>
<evidence type="ECO:0000256" key="1">
    <source>
        <dbReference type="ARBA" id="ARBA00001931"/>
    </source>
</evidence>
<dbReference type="GO" id="GO:0016491">
    <property type="term" value="F:oxidoreductase activity"/>
    <property type="evidence" value="ECO:0007669"/>
    <property type="project" value="UniProtKB-KW"/>
</dbReference>
<dbReference type="InterPro" id="IPR011042">
    <property type="entry name" value="6-blade_b-propeller_TolB-like"/>
</dbReference>
<evidence type="ECO:0000256" key="5">
    <source>
        <dbReference type="ARBA" id="ARBA00022891"/>
    </source>
</evidence>
<dbReference type="PANTHER" id="PTHR19328">
    <property type="entry name" value="HEDGEHOG-INTERACTING PROTEIN"/>
    <property type="match status" value="1"/>
</dbReference>
<keyword evidence="14" id="KW-1185">Reference proteome</keyword>
<comment type="cofactor">
    <cofactor evidence="1">
        <name>pyrroloquinoline quinone</name>
        <dbReference type="ChEBI" id="CHEBI:58442"/>
    </cofactor>
</comment>
<dbReference type="InterPro" id="IPR012938">
    <property type="entry name" value="Glc/Sorbosone_DH"/>
</dbReference>
<evidence type="ECO:0000256" key="10">
    <source>
        <dbReference type="ARBA" id="ARBA00061483"/>
    </source>
</evidence>
<dbReference type="EMBL" id="BAABME010007806">
    <property type="protein sequence ID" value="GAA0171756.1"/>
    <property type="molecule type" value="Genomic_DNA"/>
</dbReference>
<feature type="chain" id="PRO_5043965977" evidence="11">
    <location>
        <begin position="23"/>
        <end position="525"/>
    </location>
</feature>